<dbReference type="Pfam" id="PF13813">
    <property type="entry name" value="MBOAT_2"/>
    <property type="match status" value="1"/>
</dbReference>
<dbReference type="GeneID" id="54331806"/>
<reference evidence="7 8" key="1">
    <citation type="submission" date="2019-08" db="EMBL/GenBank/DDBJ databases">
        <title>The genome sequence of a newly discovered highly antifungal drug resistant Aspergillus species, Aspergillus tanneri NIH 1004.</title>
        <authorList>
            <person name="Mounaud S."/>
            <person name="Singh I."/>
            <person name="Joardar V."/>
            <person name="Pakala S."/>
            <person name="Pakala S."/>
            <person name="Venepally P."/>
            <person name="Chung J.K."/>
            <person name="Losada L."/>
            <person name="Nierman W.C."/>
        </authorList>
    </citation>
    <scope>NUCLEOTIDE SEQUENCE [LARGE SCALE GENOMIC DNA]</scope>
    <source>
        <strain evidence="7 8">NIH1004</strain>
    </source>
</reference>
<dbReference type="RefSeq" id="XP_033424256.1">
    <property type="nucleotide sequence ID" value="XM_033573704.1"/>
</dbReference>
<dbReference type="Proteomes" id="UP000324241">
    <property type="component" value="Unassembled WGS sequence"/>
</dbReference>
<feature type="transmembrane region" description="Helical" evidence="5">
    <location>
        <begin position="348"/>
        <end position="365"/>
    </location>
</feature>
<evidence type="ECO:0000259" key="6">
    <source>
        <dbReference type="Pfam" id="PF13813"/>
    </source>
</evidence>
<feature type="transmembrane region" description="Helical" evidence="5">
    <location>
        <begin position="420"/>
        <end position="440"/>
    </location>
</feature>
<dbReference type="EMBL" id="QUQM01000006">
    <property type="protein sequence ID" value="KAA8644895.1"/>
    <property type="molecule type" value="Genomic_DNA"/>
</dbReference>
<dbReference type="InterPro" id="IPR032805">
    <property type="entry name" value="Wax_synthase_dom"/>
</dbReference>
<keyword evidence="3 5" id="KW-1133">Transmembrane helix</keyword>
<feature type="transmembrane region" description="Helical" evidence="5">
    <location>
        <begin position="322"/>
        <end position="342"/>
    </location>
</feature>
<organism evidence="7 8">
    <name type="scientific">Aspergillus tanneri</name>
    <dbReference type="NCBI Taxonomy" id="1220188"/>
    <lineage>
        <taxon>Eukaryota</taxon>
        <taxon>Fungi</taxon>
        <taxon>Dikarya</taxon>
        <taxon>Ascomycota</taxon>
        <taxon>Pezizomycotina</taxon>
        <taxon>Eurotiomycetes</taxon>
        <taxon>Eurotiomycetidae</taxon>
        <taxon>Eurotiales</taxon>
        <taxon>Aspergillaceae</taxon>
        <taxon>Aspergillus</taxon>
        <taxon>Aspergillus subgen. Circumdati</taxon>
    </lineage>
</organism>
<gene>
    <name evidence="7" type="ORF">ATNIH1004_009104</name>
</gene>
<accession>A0A5M9MD39</accession>
<dbReference type="AlphaFoldDB" id="A0A5M9MD39"/>
<feature type="transmembrane region" description="Helical" evidence="5">
    <location>
        <begin position="386"/>
        <end position="408"/>
    </location>
</feature>
<evidence type="ECO:0000256" key="5">
    <source>
        <dbReference type="SAM" id="Phobius"/>
    </source>
</evidence>
<keyword evidence="2 5" id="KW-0812">Transmembrane</keyword>
<dbReference type="GO" id="GO:0016020">
    <property type="term" value="C:membrane"/>
    <property type="evidence" value="ECO:0007669"/>
    <property type="project" value="UniProtKB-SubCell"/>
</dbReference>
<dbReference type="VEuPathDB" id="FungiDB:EYZ11_007488"/>
<evidence type="ECO:0000313" key="8">
    <source>
        <dbReference type="Proteomes" id="UP000324241"/>
    </source>
</evidence>
<name>A0A5M9MD39_9EURO</name>
<evidence type="ECO:0000256" key="2">
    <source>
        <dbReference type="ARBA" id="ARBA00022692"/>
    </source>
</evidence>
<evidence type="ECO:0000256" key="3">
    <source>
        <dbReference type="ARBA" id="ARBA00022989"/>
    </source>
</evidence>
<feature type="domain" description="Wax synthase" evidence="6">
    <location>
        <begin position="271"/>
        <end position="357"/>
    </location>
</feature>
<protein>
    <recommendedName>
        <fullName evidence="6">Wax synthase domain-containing protein</fullName>
    </recommendedName>
</protein>
<feature type="transmembrane region" description="Helical" evidence="5">
    <location>
        <begin position="77"/>
        <end position="97"/>
    </location>
</feature>
<dbReference type="OrthoDB" id="1077582at2759"/>
<feature type="transmembrane region" description="Helical" evidence="5">
    <location>
        <begin position="27"/>
        <end position="43"/>
    </location>
</feature>
<evidence type="ECO:0000256" key="1">
    <source>
        <dbReference type="ARBA" id="ARBA00004141"/>
    </source>
</evidence>
<proteinExistence type="predicted"/>
<evidence type="ECO:0000313" key="7">
    <source>
        <dbReference type="EMBL" id="KAA8644895.1"/>
    </source>
</evidence>
<evidence type="ECO:0000256" key="4">
    <source>
        <dbReference type="ARBA" id="ARBA00023136"/>
    </source>
</evidence>
<feature type="transmembrane region" description="Helical" evidence="5">
    <location>
        <begin position="52"/>
        <end position="71"/>
    </location>
</feature>
<comment type="caution">
    <text evidence="7">The sequence shown here is derived from an EMBL/GenBank/DDBJ whole genome shotgun (WGS) entry which is preliminary data.</text>
</comment>
<comment type="subcellular location">
    <subcellularLocation>
        <location evidence="1">Membrane</location>
        <topology evidence="1">Multi-pass membrane protein</topology>
    </subcellularLocation>
</comment>
<keyword evidence="4 5" id="KW-0472">Membrane</keyword>
<sequence>MPGPVCVSVCTRWTCPLLSLDHRSTKWTMLLAVLLLLAIALFFRDNAPSRPYYVIVIGCCATLAVLFPPPFSDFVKYANAFLSSAYVIRAVELLLVYNPSHLQRLGRVTDATYDTSSSPPQYVWNPFLFTLGYRRLRWIGDLLVNPRAIGWSHGPARYRPPEDQSSSHAAFTTRQIYRLLVGYLILDTYQAVFGRNFPVVSDILATVVHRLLRISISPPVRQRLVQKYIFGPACGLTSYAFVDGIHAAFSLLGVSLPSVISPGLGAEPWMYPQLFGSVRYLFTFRLREIWGKMWHDLCRRPFLAISLSVIPKSAPVKFKRLIVLYTSFILSGVIHASGAYAVSQNLHAAVMTMVFFLVLPTCISLQQAVSGEILPRLLPRNALSRVVVGILDVAFLWFWATLTCPWFIEYSMLPQAMASIPIPFSLWGWLGRCSFVAGFAP</sequence>